<evidence type="ECO:0000313" key="3">
    <source>
        <dbReference type="Proteomes" id="UP001229244"/>
    </source>
</evidence>
<dbReference type="InterPro" id="IPR000182">
    <property type="entry name" value="GNAT_dom"/>
</dbReference>
<dbReference type="InterPro" id="IPR052564">
    <property type="entry name" value="N-acetyltrans/Recomb-assoc"/>
</dbReference>
<accession>A0AAE4ASW9</accession>
<dbReference type="EC" id="2.3.1.-" evidence="2"/>
<dbReference type="SUPFAM" id="SSF55729">
    <property type="entry name" value="Acyl-CoA N-acyltransferases (Nat)"/>
    <property type="match status" value="1"/>
</dbReference>
<comment type="caution">
    <text evidence="2">The sequence shown here is derived from an EMBL/GenBank/DDBJ whole genome shotgun (WGS) entry which is preliminary data.</text>
</comment>
<organism evidence="2 3">
    <name type="scientific">Amorphus orientalis</name>
    <dbReference type="NCBI Taxonomy" id="649198"/>
    <lineage>
        <taxon>Bacteria</taxon>
        <taxon>Pseudomonadati</taxon>
        <taxon>Pseudomonadota</taxon>
        <taxon>Alphaproteobacteria</taxon>
        <taxon>Hyphomicrobiales</taxon>
        <taxon>Amorphaceae</taxon>
        <taxon>Amorphus</taxon>
    </lineage>
</organism>
<dbReference type="Gene3D" id="3.40.630.30">
    <property type="match status" value="1"/>
</dbReference>
<keyword evidence="2" id="KW-0012">Acyltransferase</keyword>
<dbReference type="GO" id="GO:0016747">
    <property type="term" value="F:acyltransferase activity, transferring groups other than amino-acyl groups"/>
    <property type="evidence" value="ECO:0007669"/>
    <property type="project" value="InterPro"/>
</dbReference>
<evidence type="ECO:0000313" key="2">
    <source>
        <dbReference type="EMBL" id="MDQ0314414.1"/>
    </source>
</evidence>
<dbReference type="EMBL" id="JAUSUL010000001">
    <property type="protein sequence ID" value="MDQ0314414.1"/>
    <property type="molecule type" value="Genomic_DNA"/>
</dbReference>
<proteinExistence type="predicted"/>
<dbReference type="PANTHER" id="PTHR43451">
    <property type="entry name" value="ACETYLTRANSFERASE (GNAT) FAMILY PROTEIN"/>
    <property type="match status" value="1"/>
</dbReference>
<dbReference type="Proteomes" id="UP001229244">
    <property type="component" value="Unassembled WGS sequence"/>
</dbReference>
<reference evidence="2" key="1">
    <citation type="submission" date="2023-07" db="EMBL/GenBank/DDBJ databases">
        <title>Genomic Encyclopedia of Type Strains, Phase IV (KMG-IV): sequencing the most valuable type-strain genomes for metagenomic binning, comparative biology and taxonomic classification.</title>
        <authorList>
            <person name="Goeker M."/>
        </authorList>
    </citation>
    <scope>NUCLEOTIDE SEQUENCE</scope>
    <source>
        <strain evidence="2">DSM 21202</strain>
    </source>
</reference>
<evidence type="ECO:0000259" key="1">
    <source>
        <dbReference type="PROSITE" id="PS51186"/>
    </source>
</evidence>
<gene>
    <name evidence="2" type="ORF">J2S73_000851</name>
</gene>
<dbReference type="InterPro" id="IPR016181">
    <property type="entry name" value="Acyl_CoA_acyltransferase"/>
</dbReference>
<dbReference type="Pfam" id="PF13673">
    <property type="entry name" value="Acetyltransf_10"/>
    <property type="match status" value="1"/>
</dbReference>
<feature type="domain" description="N-acetyltransferase" evidence="1">
    <location>
        <begin position="1"/>
        <end position="154"/>
    </location>
</feature>
<dbReference type="AlphaFoldDB" id="A0AAE4ASW9"/>
<sequence>MQIRPGTRADTPVLAAVFTESIHGLGPQRYTKDQLTAWAPLEPDLALWHERLEGLDILVAEEADQVAGFTGFTAQGYINFLFVRSDFARRGIARALLRAAEARATAAGAAMLTTEASLVARPAFESEGYEVVEEQVVERGGVELIRFAMRKPLVPVKG</sequence>
<protein>
    <submittedName>
        <fullName evidence="2">Acetyltransferase</fullName>
        <ecNumber evidence="2">2.3.1.-</ecNumber>
    </submittedName>
</protein>
<dbReference type="PANTHER" id="PTHR43451:SF1">
    <property type="entry name" value="ACETYLTRANSFERASE"/>
    <property type="match status" value="1"/>
</dbReference>
<name>A0AAE4ASW9_9HYPH</name>
<dbReference type="RefSeq" id="WP_306884189.1">
    <property type="nucleotide sequence ID" value="NZ_JAUSUL010000001.1"/>
</dbReference>
<keyword evidence="2" id="KW-0808">Transferase</keyword>
<dbReference type="PROSITE" id="PS51186">
    <property type="entry name" value="GNAT"/>
    <property type="match status" value="1"/>
</dbReference>
<keyword evidence="3" id="KW-1185">Reference proteome</keyword>